<accession>A0A821XRN1</accession>
<organism evidence="10 11">
    <name type="scientific">Pieris macdunnoughi</name>
    <dbReference type="NCBI Taxonomy" id="345717"/>
    <lineage>
        <taxon>Eukaryota</taxon>
        <taxon>Metazoa</taxon>
        <taxon>Ecdysozoa</taxon>
        <taxon>Arthropoda</taxon>
        <taxon>Hexapoda</taxon>
        <taxon>Insecta</taxon>
        <taxon>Pterygota</taxon>
        <taxon>Neoptera</taxon>
        <taxon>Endopterygota</taxon>
        <taxon>Lepidoptera</taxon>
        <taxon>Glossata</taxon>
        <taxon>Ditrysia</taxon>
        <taxon>Papilionoidea</taxon>
        <taxon>Pieridae</taxon>
        <taxon>Pierinae</taxon>
        <taxon>Pieris</taxon>
    </lineage>
</organism>
<feature type="transmembrane region" description="Helical" evidence="9">
    <location>
        <begin position="548"/>
        <end position="568"/>
    </location>
</feature>
<evidence type="ECO:0000256" key="9">
    <source>
        <dbReference type="SAM" id="Phobius"/>
    </source>
</evidence>
<comment type="subcellular location">
    <subcellularLocation>
        <location evidence="1">Membrane</location>
        <topology evidence="1">Multi-pass membrane protein</topology>
    </subcellularLocation>
</comment>
<gene>
    <name evidence="10" type="ORF">PMACD_LOCUS15372</name>
</gene>
<keyword evidence="4" id="KW-0808">Transferase</keyword>
<keyword evidence="7 9" id="KW-0472">Membrane</keyword>
<reference evidence="10" key="1">
    <citation type="submission" date="2021-02" db="EMBL/GenBank/DDBJ databases">
        <authorList>
            <person name="Steward A R."/>
        </authorList>
    </citation>
    <scope>NUCLEOTIDE SEQUENCE</scope>
</reference>
<keyword evidence="8" id="KW-0175">Coiled coil</keyword>
<keyword evidence="6 9" id="KW-1133">Transmembrane helix</keyword>
<keyword evidence="5 9" id="KW-0812">Transmembrane</keyword>
<sequence length="735" mass="85722">MEVNTERPKEMNFFFAFIKTIKAFLLIFLIYIGSNLHSKYVNFLFENDRNFLYLSDLEREMSFRTEMGFYYSYYKTIVEEKPFVAGISKLMYDRIVEYPKEVNAFNRFNIHPEVLVGALYRYLAPWLNTTTYRQCHIIDRGEGHDPVESCVGLGHPIFFYLEAVWIFAGINVAALFLHAMELSESYLGGSLAVLQYFANHAECTRVQWAPNERENFAGPLLLLQTYLLSIQIHDKRNTVQLQIGILLLNCLCLLFWQFTQFIFLTQIAIFFLMEQLRVIETRQLSILLHSHYCGLHMAILLLQGNEMLKSSLYACLFLVVSTYCLFFSGLRIKVKNRFDFLIESWLVILRVSIVICGSIYLKKIISDFLEVEEDTHVWEILFSKFTDYKTFHTMMYTCSEVFDFLPLSSIINMTKTFLIPYVLFGVINAVYFWINKSKTENVVKGIEEDRLIDDEDSGIENNEANIRKEDTDLDVLDKEKDNTEKDNLIQFLSGLSMDAAVFYNISQMVVYGVMAALVMRLKLLFTTQMCLMSSLVFKKKYYIYPHSVMKYLVIILIVGIIPMLSSLVNNVSKEMSHVGEFSDYNQEELLLWLRQQGPGAVAGSMPLLATIMLTTKRPIVAHPHYEHLEARQRAYTVYKMYGRFSPHELYQELSKLRVTYLVVETKYCYGRSSKGCSLTEIWDLESPKNRESPPLCDTLLTTTVDHFYPLFRNAHYAVFRIHDLSVRYMPRSFDT</sequence>
<evidence type="ECO:0000313" key="10">
    <source>
        <dbReference type="EMBL" id="CAF4947860.1"/>
    </source>
</evidence>
<comment type="similarity">
    <text evidence="2">Belongs to the dpy-19 family.</text>
</comment>
<evidence type="ECO:0000256" key="2">
    <source>
        <dbReference type="ARBA" id="ARBA00008744"/>
    </source>
</evidence>
<feature type="transmembrane region" description="Helical" evidence="9">
    <location>
        <begin position="417"/>
        <end position="434"/>
    </location>
</feature>
<evidence type="ECO:0000256" key="7">
    <source>
        <dbReference type="ARBA" id="ARBA00023136"/>
    </source>
</evidence>
<evidence type="ECO:0000313" key="11">
    <source>
        <dbReference type="Proteomes" id="UP000663880"/>
    </source>
</evidence>
<feature type="transmembrane region" description="Helical" evidence="9">
    <location>
        <begin position="157"/>
        <end position="177"/>
    </location>
</feature>
<evidence type="ECO:0000256" key="3">
    <source>
        <dbReference type="ARBA" id="ARBA00022676"/>
    </source>
</evidence>
<dbReference type="GO" id="GO:0000030">
    <property type="term" value="F:mannosyltransferase activity"/>
    <property type="evidence" value="ECO:0007669"/>
    <property type="project" value="TreeGrafter"/>
</dbReference>
<dbReference type="PANTHER" id="PTHR31488:SF1">
    <property type="entry name" value="C-MANNOSYLTRANSFERASE DPY19L1"/>
    <property type="match status" value="1"/>
</dbReference>
<dbReference type="PANTHER" id="PTHR31488">
    <property type="entry name" value="DPY-19-LIKE 1, LIKE (H. SAPIENS)"/>
    <property type="match status" value="1"/>
</dbReference>
<protein>
    <recommendedName>
        <fullName evidence="12">C-mannosyltransferase DPY19L1</fullName>
    </recommendedName>
</protein>
<evidence type="ECO:0000256" key="4">
    <source>
        <dbReference type="ARBA" id="ARBA00022679"/>
    </source>
</evidence>
<evidence type="ECO:0000256" key="8">
    <source>
        <dbReference type="SAM" id="Coils"/>
    </source>
</evidence>
<dbReference type="Proteomes" id="UP000663880">
    <property type="component" value="Unassembled WGS sequence"/>
</dbReference>
<dbReference type="EMBL" id="CAJOBZ010000070">
    <property type="protein sequence ID" value="CAF4947860.1"/>
    <property type="molecule type" value="Genomic_DNA"/>
</dbReference>
<evidence type="ECO:0000256" key="1">
    <source>
        <dbReference type="ARBA" id="ARBA00004141"/>
    </source>
</evidence>
<dbReference type="InterPro" id="IPR018732">
    <property type="entry name" value="Dpy-19/Dpy-19-like"/>
</dbReference>
<dbReference type="OrthoDB" id="6019623at2759"/>
<keyword evidence="11" id="KW-1185">Reference proteome</keyword>
<evidence type="ECO:0000256" key="5">
    <source>
        <dbReference type="ARBA" id="ARBA00022692"/>
    </source>
</evidence>
<evidence type="ECO:0000256" key="6">
    <source>
        <dbReference type="ARBA" id="ARBA00022989"/>
    </source>
</evidence>
<evidence type="ECO:0008006" key="12">
    <source>
        <dbReference type="Google" id="ProtNLM"/>
    </source>
</evidence>
<dbReference type="Pfam" id="PF10034">
    <property type="entry name" value="Dpy19"/>
    <property type="match status" value="1"/>
</dbReference>
<feature type="transmembrane region" description="Helical" evidence="9">
    <location>
        <begin position="245"/>
        <end position="272"/>
    </location>
</feature>
<dbReference type="GO" id="GO:0005637">
    <property type="term" value="C:nuclear inner membrane"/>
    <property type="evidence" value="ECO:0007669"/>
    <property type="project" value="TreeGrafter"/>
</dbReference>
<feature type="transmembrane region" description="Helical" evidence="9">
    <location>
        <begin position="310"/>
        <end position="328"/>
    </location>
</feature>
<name>A0A821XRN1_9NEOP</name>
<feature type="coiled-coil region" evidence="8">
    <location>
        <begin position="459"/>
        <end position="486"/>
    </location>
</feature>
<proteinExistence type="inferred from homology"/>
<dbReference type="AlphaFoldDB" id="A0A821XRN1"/>
<keyword evidence="3" id="KW-0328">Glycosyltransferase</keyword>
<comment type="caution">
    <text evidence="10">The sequence shown here is derived from an EMBL/GenBank/DDBJ whole genome shotgun (WGS) entry which is preliminary data.</text>
</comment>
<feature type="transmembrane region" description="Helical" evidence="9">
    <location>
        <begin position="12"/>
        <end position="32"/>
    </location>
</feature>